<protein>
    <submittedName>
        <fullName evidence="2">Uncharacterized protein</fullName>
    </submittedName>
</protein>
<keyword evidence="1" id="KW-1133">Transmembrane helix</keyword>
<name>A0A0A2MM68_9FLAO</name>
<evidence type="ECO:0000313" key="3">
    <source>
        <dbReference type="Proteomes" id="UP000030111"/>
    </source>
</evidence>
<proteinExistence type="predicted"/>
<dbReference type="STRING" id="1121898.GCA_000422725_00220"/>
<dbReference type="eggNOG" id="COG5031">
    <property type="taxonomic scope" value="Bacteria"/>
</dbReference>
<feature type="transmembrane region" description="Helical" evidence="1">
    <location>
        <begin position="89"/>
        <end position="109"/>
    </location>
</feature>
<gene>
    <name evidence="2" type="ORF">Q766_07160</name>
</gene>
<dbReference type="Proteomes" id="UP000030111">
    <property type="component" value="Unassembled WGS sequence"/>
</dbReference>
<dbReference type="AlphaFoldDB" id="A0A0A2MM68"/>
<keyword evidence="1" id="KW-0472">Membrane</keyword>
<sequence>MKTMKEKIEAVRIEFERKRKNLTVADLITYPDGTLGRNLGNHLLINSYGKVVPEKEDIYKLLIAHGNSLKQEIAVQFYLFGNGCTSLNILFSMAVGLTMCPFYAGYFYARYKEGKNALRFYDVDHFGLLHLPVERIKDAFLIR</sequence>
<comment type="caution">
    <text evidence="2">The sequence shown here is derived from an EMBL/GenBank/DDBJ whole genome shotgun (WGS) entry which is preliminary data.</text>
</comment>
<evidence type="ECO:0000256" key="1">
    <source>
        <dbReference type="SAM" id="Phobius"/>
    </source>
</evidence>
<dbReference type="EMBL" id="JRLY01000004">
    <property type="protein sequence ID" value="KGO93727.1"/>
    <property type="molecule type" value="Genomic_DNA"/>
</dbReference>
<organism evidence="2 3">
    <name type="scientific">Flavobacterium subsaxonicum WB 4.1-42 = DSM 21790</name>
    <dbReference type="NCBI Taxonomy" id="1121898"/>
    <lineage>
        <taxon>Bacteria</taxon>
        <taxon>Pseudomonadati</taxon>
        <taxon>Bacteroidota</taxon>
        <taxon>Flavobacteriia</taxon>
        <taxon>Flavobacteriales</taxon>
        <taxon>Flavobacteriaceae</taxon>
        <taxon>Flavobacterium</taxon>
    </lineage>
</organism>
<keyword evidence="1" id="KW-0812">Transmembrane</keyword>
<keyword evidence="3" id="KW-1185">Reference proteome</keyword>
<accession>A0A0A2MM68</accession>
<reference evidence="2 3" key="1">
    <citation type="submission" date="2013-09" db="EMBL/GenBank/DDBJ databases">
        <authorList>
            <person name="Zeng Z."/>
            <person name="Chen C."/>
        </authorList>
    </citation>
    <scope>NUCLEOTIDE SEQUENCE [LARGE SCALE GENOMIC DNA]</scope>
    <source>
        <strain evidence="2 3">WB 4.1-42</strain>
    </source>
</reference>
<evidence type="ECO:0000313" key="2">
    <source>
        <dbReference type="EMBL" id="KGO93727.1"/>
    </source>
</evidence>